<proteinExistence type="predicted"/>
<dbReference type="Pfam" id="PF00226">
    <property type="entry name" value="DnaJ"/>
    <property type="match status" value="1"/>
</dbReference>
<dbReference type="PROSITE" id="PS50076">
    <property type="entry name" value="DNAJ_2"/>
    <property type="match status" value="1"/>
</dbReference>
<keyword evidence="5" id="KW-0449">Lipoprotein</keyword>
<keyword evidence="6" id="KW-1133">Transmembrane helix</keyword>
<keyword evidence="2 6" id="KW-0472">Membrane</keyword>
<sequence>MADQGGPSSGSSSTGARVWTDDIDTAPAESYYDILGVGKDADADQIRRAYRKAALKCHPDKKGDDPVAAEQFQKLLKAYEVLSDEKKRQVYDKYGANGVEMMDKMPFLDVGMILAMKSLFCVITILSAILLLLPIFISMKVDGKISWSWPVVFIPSFLVLGVVLIVVATGSTADEDEDESDKRQSRQERLIEKGYNFVYVLVLTVFDILLPLKLEGILSCSWAAVFIPWFLLEVSHFVSSIFVLVSSIKEGAYVTPPTSLEEAEDQETAKRPLTSGEIGILLFTEFNFYVLRVIQAILLVIKVDNPDTISWGATFVPIYILIVSNLISLTLRFLSGVSQLETPRERRSAAIVFAVVFAAIASIFSVFTWLLVRRVSGNDGYPPAAVLLIPVFFVFALLLCCCGCFLPCMMTVGLQGAMNEMGAQEAGEAGQTGERRERPLVPLVKRIAAPKAEQQQSKTTLVS</sequence>
<evidence type="ECO:0000256" key="3">
    <source>
        <dbReference type="ARBA" id="ARBA00023139"/>
    </source>
</evidence>
<protein>
    <submittedName>
        <fullName evidence="8">DnaJ-domain-containing protein</fullName>
    </submittedName>
</protein>
<dbReference type="SMART" id="SM00271">
    <property type="entry name" value="DnaJ"/>
    <property type="match status" value="1"/>
</dbReference>
<dbReference type="PRINTS" id="PR00625">
    <property type="entry name" value="JDOMAIN"/>
</dbReference>
<dbReference type="Gene3D" id="1.10.287.110">
    <property type="entry name" value="DnaJ domain"/>
    <property type="match status" value="1"/>
</dbReference>
<feature type="transmembrane region" description="Helical" evidence="6">
    <location>
        <begin position="350"/>
        <end position="372"/>
    </location>
</feature>
<evidence type="ECO:0000256" key="6">
    <source>
        <dbReference type="SAM" id="Phobius"/>
    </source>
</evidence>
<dbReference type="OrthoDB" id="10250354at2759"/>
<dbReference type="InterPro" id="IPR051434">
    <property type="entry name" value="DnaJ_C_subfamily_member5"/>
</dbReference>
<dbReference type="AlphaFoldDB" id="A0A1Y2CQ24"/>
<name>A0A1Y2CQ24_9FUNG</name>
<dbReference type="Proteomes" id="UP000193642">
    <property type="component" value="Unassembled WGS sequence"/>
</dbReference>
<dbReference type="PANTHER" id="PTHR44027:SF7">
    <property type="entry name" value="DNAJ HOMOLOG SUBFAMILY C MEMBER 5 HOMOLOG"/>
    <property type="match status" value="1"/>
</dbReference>
<feature type="domain" description="J" evidence="7">
    <location>
        <begin position="30"/>
        <end position="95"/>
    </location>
</feature>
<dbReference type="EMBL" id="MCGO01000010">
    <property type="protein sequence ID" value="ORY49026.1"/>
    <property type="molecule type" value="Genomic_DNA"/>
</dbReference>
<dbReference type="InterPro" id="IPR001623">
    <property type="entry name" value="DnaJ_domain"/>
</dbReference>
<reference evidence="8 9" key="1">
    <citation type="submission" date="2016-07" db="EMBL/GenBank/DDBJ databases">
        <title>Pervasive Adenine N6-methylation of Active Genes in Fungi.</title>
        <authorList>
            <consortium name="DOE Joint Genome Institute"/>
            <person name="Mondo S.J."/>
            <person name="Dannebaum R.O."/>
            <person name="Kuo R.C."/>
            <person name="Labutti K."/>
            <person name="Haridas S."/>
            <person name="Kuo A."/>
            <person name="Salamov A."/>
            <person name="Ahrendt S.R."/>
            <person name="Lipzen A."/>
            <person name="Sullivan W."/>
            <person name="Andreopoulos W.B."/>
            <person name="Clum A."/>
            <person name="Lindquist E."/>
            <person name="Daum C."/>
            <person name="Ramamoorthy G.K."/>
            <person name="Gryganskyi A."/>
            <person name="Culley D."/>
            <person name="Magnuson J.K."/>
            <person name="James T.Y."/>
            <person name="O'Malley M.A."/>
            <person name="Stajich J.E."/>
            <person name="Spatafora J.W."/>
            <person name="Visel A."/>
            <person name="Grigoriev I.V."/>
        </authorList>
    </citation>
    <scope>NUCLEOTIDE SEQUENCE [LARGE SCALE GENOMIC DNA]</scope>
    <source>
        <strain evidence="8 9">JEL800</strain>
    </source>
</reference>
<evidence type="ECO:0000256" key="1">
    <source>
        <dbReference type="ARBA" id="ARBA00004635"/>
    </source>
</evidence>
<feature type="transmembrane region" description="Helical" evidence="6">
    <location>
        <begin position="309"/>
        <end position="329"/>
    </location>
</feature>
<dbReference type="InterPro" id="IPR036869">
    <property type="entry name" value="J_dom_sf"/>
</dbReference>
<feature type="transmembrane region" description="Helical" evidence="6">
    <location>
        <begin position="194"/>
        <end position="214"/>
    </location>
</feature>
<evidence type="ECO:0000256" key="2">
    <source>
        <dbReference type="ARBA" id="ARBA00023136"/>
    </source>
</evidence>
<keyword evidence="6" id="KW-0812">Transmembrane</keyword>
<feature type="transmembrane region" description="Helical" evidence="6">
    <location>
        <begin position="110"/>
        <end position="137"/>
    </location>
</feature>
<feature type="transmembrane region" description="Helical" evidence="6">
    <location>
        <begin position="384"/>
        <end position="408"/>
    </location>
</feature>
<dbReference type="CDD" id="cd06257">
    <property type="entry name" value="DnaJ"/>
    <property type="match status" value="1"/>
</dbReference>
<evidence type="ECO:0000256" key="4">
    <source>
        <dbReference type="ARBA" id="ARBA00023186"/>
    </source>
</evidence>
<comment type="subcellular location">
    <subcellularLocation>
        <location evidence="1">Membrane</location>
        <topology evidence="1">Lipid-anchor</topology>
    </subcellularLocation>
</comment>
<dbReference type="PROSITE" id="PS00636">
    <property type="entry name" value="DNAJ_1"/>
    <property type="match status" value="1"/>
</dbReference>
<dbReference type="Pfam" id="PF10269">
    <property type="entry name" value="Tmemb_185A"/>
    <property type="match status" value="1"/>
</dbReference>
<evidence type="ECO:0000313" key="9">
    <source>
        <dbReference type="Proteomes" id="UP000193642"/>
    </source>
</evidence>
<dbReference type="GO" id="GO:0005737">
    <property type="term" value="C:cytoplasm"/>
    <property type="evidence" value="ECO:0007669"/>
    <property type="project" value="UniProtKB-ARBA"/>
</dbReference>
<feature type="transmembrane region" description="Helical" evidence="6">
    <location>
        <begin position="280"/>
        <end position="303"/>
    </location>
</feature>
<feature type="transmembrane region" description="Helical" evidence="6">
    <location>
        <begin position="149"/>
        <end position="173"/>
    </location>
</feature>
<dbReference type="InterPro" id="IPR018253">
    <property type="entry name" value="DnaJ_domain_CS"/>
</dbReference>
<feature type="transmembrane region" description="Helical" evidence="6">
    <location>
        <begin position="226"/>
        <end position="245"/>
    </location>
</feature>
<keyword evidence="9" id="KW-1185">Reference proteome</keyword>
<comment type="caution">
    <text evidence="8">The sequence shown here is derived from an EMBL/GenBank/DDBJ whole genome shotgun (WGS) entry which is preliminary data.</text>
</comment>
<evidence type="ECO:0000256" key="5">
    <source>
        <dbReference type="ARBA" id="ARBA00023288"/>
    </source>
</evidence>
<dbReference type="STRING" id="329046.A0A1Y2CQ24"/>
<dbReference type="SUPFAM" id="SSF46565">
    <property type="entry name" value="Chaperone J-domain"/>
    <property type="match status" value="1"/>
</dbReference>
<dbReference type="InterPro" id="IPR019396">
    <property type="entry name" value="TM_Fragile-X-F-assoc"/>
</dbReference>
<dbReference type="PANTHER" id="PTHR44027">
    <property type="entry name" value="DNAJ HOMOLOG SUBFAMILY C MEMBER 5 HOMOLOG"/>
    <property type="match status" value="1"/>
</dbReference>
<evidence type="ECO:0000313" key="8">
    <source>
        <dbReference type="EMBL" id="ORY49026.1"/>
    </source>
</evidence>
<organism evidence="8 9">
    <name type="scientific">Rhizoclosmatium globosum</name>
    <dbReference type="NCBI Taxonomy" id="329046"/>
    <lineage>
        <taxon>Eukaryota</taxon>
        <taxon>Fungi</taxon>
        <taxon>Fungi incertae sedis</taxon>
        <taxon>Chytridiomycota</taxon>
        <taxon>Chytridiomycota incertae sedis</taxon>
        <taxon>Chytridiomycetes</taxon>
        <taxon>Chytridiales</taxon>
        <taxon>Chytriomycetaceae</taxon>
        <taxon>Rhizoclosmatium</taxon>
    </lineage>
</organism>
<keyword evidence="3" id="KW-0564">Palmitate</keyword>
<gene>
    <name evidence="8" type="ORF">BCR33DRAFT_714099</name>
</gene>
<accession>A0A1Y2CQ24</accession>
<dbReference type="GO" id="GO:0016020">
    <property type="term" value="C:membrane"/>
    <property type="evidence" value="ECO:0007669"/>
    <property type="project" value="UniProtKB-SubCell"/>
</dbReference>
<keyword evidence="4" id="KW-0143">Chaperone</keyword>
<evidence type="ECO:0000259" key="7">
    <source>
        <dbReference type="PROSITE" id="PS50076"/>
    </source>
</evidence>